<sequence length="195" mass="21578">MPNLFVIFALFALLLPVGWFGLPTVEQDVGGAVVSQGGEGDRKISPLPLSENAPAWSLVLEGIEPPTSEQVRIERRVILRISPAPSRIRDDISPDTVTSRPRTRVVARPAGKCVDTSAIGGVADRGDYLLMFMRDSRTIAARLEKGCSPRDFYRGFYVERSDDGQLCIGRDRIMSRSGAKCQVEKFSQLVLERRD</sequence>
<gene>
    <name evidence="1" type="ORF">GRI69_08860</name>
</gene>
<accession>A0A844XQE5</accession>
<evidence type="ECO:0000313" key="2">
    <source>
        <dbReference type="Proteomes" id="UP000448199"/>
    </source>
</evidence>
<organism evidence="1 2">
    <name type="scientific">Qipengyuania vulgaris</name>
    <dbReference type="NCBI Taxonomy" id="291985"/>
    <lineage>
        <taxon>Bacteria</taxon>
        <taxon>Pseudomonadati</taxon>
        <taxon>Pseudomonadota</taxon>
        <taxon>Alphaproteobacteria</taxon>
        <taxon>Sphingomonadales</taxon>
        <taxon>Erythrobacteraceae</taxon>
        <taxon>Qipengyuania</taxon>
    </lineage>
</organism>
<dbReference type="Proteomes" id="UP000448199">
    <property type="component" value="Unassembled WGS sequence"/>
</dbReference>
<dbReference type="OrthoDB" id="7596012at2"/>
<dbReference type="AlphaFoldDB" id="A0A844XQE5"/>
<proteinExistence type="predicted"/>
<name>A0A844XQE5_9SPHN</name>
<dbReference type="EMBL" id="WTYC01000004">
    <property type="protein sequence ID" value="MXO48365.1"/>
    <property type="molecule type" value="Genomic_DNA"/>
</dbReference>
<comment type="caution">
    <text evidence="1">The sequence shown here is derived from an EMBL/GenBank/DDBJ whole genome shotgun (WGS) entry which is preliminary data.</text>
</comment>
<keyword evidence="2" id="KW-1185">Reference proteome</keyword>
<reference evidence="1 2" key="1">
    <citation type="submission" date="2019-12" db="EMBL/GenBank/DDBJ databases">
        <title>Genomic-based taxomic classification of the family Erythrobacteraceae.</title>
        <authorList>
            <person name="Xu L."/>
        </authorList>
    </citation>
    <scope>NUCLEOTIDE SEQUENCE [LARGE SCALE GENOMIC DNA]</scope>
    <source>
        <strain evidence="1 2">DSM 17792</strain>
    </source>
</reference>
<dbReference type="RefSeq" id="WP_160727922.1">
    <property type="nucleotide sequence ID" value="NZ_WTYC01000004.1"/>
</dbReference>
<protein>
    <submittedName>
        <fullName evidence="1">Uncharacterized protein</fullName>
    </submittedName>
</protein>
<evidence type="ECO:0000313" key="1">
    <source>
        <dbReference type="EMBL" id="MXO48365.1"/>
    </source>
</evidence>